<feature type="transmembrane region" description="Helical" evidence="7">
    <location>
        <begin position="305"/>
        <end position="326"/>
    </location>
</feature>
<dbReference type="PRINTS" id="PR01315">
    <property type="entry name" value="BATTENIN"/>
</dbReference>
<protein>
    <recommendedName>
        <fullName evidence="7">Protein BTN</fullName>
    </recommendedName>
</protein>
<keyword evidence="2" id="KW-0813">Transport</keyword>
<dbReference type="Proteomes" id="UP000326924">
    <property type="component" value="Unassembled WGS sequence"/>
</dbReference>
<feature type="transmembrane region" description="Helical" evidence="7">
    <location>
        <begin position="164"/>
        <end position="183"/>
    </location>
</feature>
<feature type="transmembrane region" description="Helical" evidence="7">
    <location>
        <begin position="128"/>
        <end position="144"/>
    </location>
</feature>
<comment type="similarity">
    <text evidence="7">Belongs to the battenin family.</text>
</comment>
<keyword evidence="3 7" id="KW-0812">Transmembrane</keyword>
<organism evidence="8 9">
    <name type="scientific">Sphaerosporella brunnea</name>
    <dbReference type="NCBI Taxonomy" id="1250544"/>
    <lineage>
        <taxon>Eukaryota</taxon>
        <taxon>Fungi</taxon>
        <taxon>Dikarya</taxon>
        <taxon>Ascomycota</taxon>
        <taxon>Pezizomycotina</taxon>
        <taxon>Pezizomycetes</taxon>
        <taxon>Pezizales</taxon>
        <taxon>Pyronemataceae</taxon>
        <taxon>Sphaerosporella</taxon>
    </lineage>
</organism>
<evidence type="ECO:0000256" key="5">
    <source>
        <dbReference type="ARBA" id="ARBA00022989"/>
    </source>
</evidence>
<proteinExistence type="inferred from homology"/>
<name>A0A5J5F2I5_9PEZI</name>
<keyword evidence="9" id="KW-1185">Reference proteome</keyword>
<dbReference type="AlphaFoldDB" id="A0A5J5F2I5"/>
<feature type="transmembrane region" description="Helical" evidence="7">
    <location>
        <begin position="375"/>
        <end position="398"/>
    </location>
</feature>
<dbReference type="EMBL" id="VXIS01000055">
    <property type="protein sequence ID" value="KAA8909638.1"/>
    <property type="molecule type" value="Genomic_DNA"/>
</dbReference>
<comment type="subcellular location">
    <subcellularLocation>
        <location evidence="1">Endomembrane system</location>
        <topology evidence="1">Multi-pass membrane protein</topology>
    </subcellularLocation>
    <subcellularLocation>
        <location evidence="7">Vacuole membrane</location>
        <topology evidence="7">Multi-pass membrane protein</topology>
    </subcellularLocation>
</comment>
<evidence type="ECO:0000313" key="8">
    <source>
        <dbReference type="EMBL" id="KAA8909638.1"/>
    </source>
</evidence>
<accession>A0A5J5F2I5</accession>
<feature type="transmembrane region" description="Helical" evidence="7">
    <location>
        <begin position="20"/>
        <end position="38"/>
    </location>
</feature>
<feature type="transmembrane region" description="Helical" evidence="7">
    <location>
        <begin position="338"/>
        <end position="355"/>
    </location>
</feature>
<feature type="transmembrane region" description="Helical" evidence="7">
    <location>
        <begin position="250"/>
        <end position="272"/>
    </location>
</feature>
<dbReference type="PANTHER" id="PTHR10981">
    <property type="entry name" value="BATTENIN"/>
    <property type="match status" value="1"/>
</dbReference>
<dbReference type="PANTHER" id="PTHR10981:SF0">
    <property type="entry name" value="BATTENIN"/>
    <property type="match status" value="1"/>
</dbReference>
<sequence length="513" mass="56759">MSSKDVEMRATKKVRLGMGFLLIETAVAIQYSLIVTAANDLVAEKAPTGLVLFAYSIPSILTRIIVPLVQFPDTPTNSRFIGFFNRWSRVKVQDPNSLTREVNYTFRLAVCALSSFIGLMLLAGFENIGIRVLGVMLAALSSNLGDMSMQMLCARYPHGHKYAFGGYTAGSGAAAMLGAWFYTFATSTLQHTPGWAITAIGIIAPPSCLLCYAWVLPSPEVETLSATEKEKEGIVQLPWRDKLCIIKPMFVPYMLPLATIFFVENLVTQGIFPTLLFYLPLKEGSFYFSNVISWMGIFKESREFYPFYLTVSQFAGFAGKFSFWLFRLPGGKRRSTKAYWLLNILEGVVFLLQAGNSLSMTSNVASSPEAPDKGVLYGPMGVIFLSGLQGLMAGIVFCNTYWKVMHHDLPPAVFEALDKAREKNGHLDRPYRDSLESREEGLGLLENPAEGGIEEYRRSTSEDKALKEFLLSTIAPPDVMSVTIASVFGMALQKGLCEYQLAHGRDLCLKPAN</sequence>
<keyword evidence="7" id="KW-0926">Vacuole</keyword>
<reference evidence="8 9" key="1">
    <citation type="submission" date="2019-09" db="EMBL/GenBank/DDBJ databases">
        <title>Draft genome of the ectomycorrhizal ascomycete Sphaerosporella brunnea.</title>
        <authorList>
            <consortium name="DOE Joint Genome Institute"/>
            <person name="Benucci G.M."/>
            <person name="Marozzi G."/>
            <person name="Antonielli L."/>
            <person name="Sanchez S."/>
            <person name="Marco P."/>
            <person name="Wang X."/>
            <person name="Falini L.B."/>
            <person name="Barry K."/>
            <person name="Haridas S."/>
            <person name="Lipzen A."/>
            <person name="Labutti K."/>
            <person name="Grigoriev I.V."/>
            <person name="Murat C."/>
            <person name="Martin F."/>
            <person name="Albertini E."/>
            <person name="Donnini D."/>
            <person name="Bonito G."/>
        </authorList>
    </citation>
    <scope>NUCLEOTIDE SEQUENCE [LARGE SCALE GENOMIC DNA]</scope>
    <source>
        <strain evidence="8 9">Sb_GMNB300</strain>
    </source>
</reference>
<comment type="caution">
    <text evidence="8">The sequence shown here is derived from an EMBL/GenBank/DDBJ whole genome shotgun (WGS) entry which is preliminary data.</text>
</comment>
<feature type="transmembrane region" description="Helical" evidence="7">
    <location>
        <begin position="195"/>
        <end position="215"/>
    </location>
</feature>
<dbReference type="GO" id="GO:0012505">
    <property type="term" value="C:endomembrane system"/>
    <property type="evidence" value="ECO:0007669"/>
    <property type="project" value="UniProtKB-SubCell"/>
</dbReference>
<dbReference type="InParanoid" id="A0A5J5F2I5"/>
<evidence type="ECO:0000256" key="3">
    <source>
        <dbReference type="ARBA" id="ARBA00022692"/>
    </source>
</evidence>
<evidence type="ECO:0000256" key="1">
    <source>
        <dbReference type="ARBA" id="ARBA00004127"/>
    </source>
</evidence>
<evidence type="ECO:0000256" key="2">
    <source>
        <dbReference type="ARBA" id="ARBA00022448"/>
    </source>
</evidence>
<evidence type="ECO:0000256" key="7">
    <source>
        <dbReference type="RuleBase" id="RU361113"/>
    </source>
</evidence>
<evidence type="ECO:0000256" key="6">
    <source>
        <dbReference type="ARBA" id="ARBA00023136"/>
    </source>
</evidence>
<gene>
    <name evidence="8" type="ORF">FN846DRAFT_941611</name>
</gene>
<feature type="transmembrane region" description="Helical" evidence="7">
    <location>
        <begin position="50"/>
        <end position="69"/>
    </location>
</feature>
<dbReference type="InterPro" id="IPR003492">
    <property type="entry name" value="Battenin_disease_Cln3"/>
</dbReference>
<evidence type="ECO:0000313" key="9">
    <source>
        <dbReference type="Proteomes" id="UP000326924"/>
    </source>
</evidence>
<dbReference type="GO" id="GO:0051453">
    <property type="term" value="P:regulation of intracellular pH"/>
    <property type="evidence" value="ECO:0007669"/>
    <property type="project" value="TreeGrafter"/>
</dbReference>
<dbReference type="Pfam" id="PF02487">
    <property type="entry name" value="CLN3"/>
    <property type="match status" value="1"/>
</dbReference>
<dbReference type="GO" id="GO:0005774">
    <property type="term" value="C:vacuolar membrane"/>
    <property type="evidence" value="ECO:0007669"/>
    <property type="project" value="UniProtKB-SubCell"/>
</dbReference>
<dbReference type="OrthoDB" id="5965864at2759"/>
<dbReference type="GO" id="GO:0006865">
    <property type="term" value="P:amino acid transport"/>
    <property type="evidence" value="ECO:0007669"/>
    <property type="project" value="UniProtKB-KW"/>
</dbReference>
<keyword evidence="4" id="KW-0029">Amino-acid transport</keyword>
<keyword evidence="6 7" id="KW-0472">Membrane</keyword>
<keyword evidence="5 7" id="KW-1133">Transmembrane helix</keyword>
<evidence type="ECO:0000256" key="4">
    <source>
        <dbReference type="ARBA" id="ARBA00022970"/>
    </source>
</evidence>